<evidence type="ECO:0000256" key="3">
    <source>
        <dbReference type="ARBA" id="ARBA00022490"/>
    </source>
</evidence>
<comment type="caution">
    <text evidence="6">The sequence shown here is derived from an EMBL/GenBank/DDBJ whole genome shotgun (WGS) entry which is preliminary data.</text>
</comment>
<sequence length="103" mass="12234">MHGGVSGLENSRYLELIKRQRKLQQEIDFAKRTEAKRIIEYIVDMMRAFDIQIDDIEMRLSRAYGRKTIAPKYMNPKTGQTWSGRGRQPLWMKGRNAEDFRIK</sequence>
<dbReference type="AlphaFoldDB" id="A0AA44Y2K6"/>
<comment type="subcellular location">
    <subcellularLocation>
        <location evidence="1">Cytoplasm</location>
        <location evidence="1">Nucleoid</location>
    </subcellularLocation>
</comment>
<dbReference type="Gene3D" id="4.10.430.30">
    <property type="match status" value="1"/>
</dbReference>
<dbReference type="GO" id="GO:0009295">
    <property type="term" value="C:nucleoid"/>
    <property type="evidence" value="ECO:0007669"/>
    <property type="project" value="UniProtKB-SubCell"/>
</dbReference>
<dbReference type="Proteomes" id="UP000237632">
    <property type="component" value="Unassembled WGS sequence"/>
</dbReference>
<evidence type="ECO:0000259" key="5">
    <source>
        <dbReference type="SMART" id="SM00528"/>
    </source>
</evidence>
<dbReference type="SMART" id="SM00528">
    <property type="entry name" value="HNS"/>
    <property type="match status" value="1"/>
</dbReference>
<proteinExistence type="inferred from homology"/>
<dbReference type="PANTHER" id="PTHR38097:SF2">
    <property type="entry name" value="DNA-BINDING PROTEIN STPA"/>
    <property type="match status" value="1"/>
</dbReference>
<dbReference type="SUPFAM" id="SSF81273">
    <property type="entry name" value="H-NS histone-like proteins"/>
    <property type="match status" value="1"/>
</dbReference>
<gene>
    <name evidence="6" type="ORF">C6T65_22675</name>
</gene>
<dbReference type="PANTHER" id="PTHR38097">
    <property type="match status" value="1"/>
</dbReference>
<evidence type="ECO:0000256" key="4">
    <source>
        <dbReference type="ARBA" id="ARBA00023125"/>
    </source>
</evidence>
<keyword evidence="4" id="KW-0238">DNA-binding</keyword>
<evidence type="ECO:0000256" key="1">
    <source>
        <dbReference type="ARBA" id="ARBA00004453"/>
    </source>
</evidence>
<dbReference type="EMBL" id="PVHK01000170">
    <property type="protein sequence ID" value="PRH40129.1"/>
    <property type="molecule type" value="Genomic_DNA"/>
</dbReference>
<dbReference type="InterPro" id="IPR027444">
    <property type="entry name" value="H-NS_C_dom"/>
</dbReference>
<accession>A0AA44Y2K6</accession>
<evidence type="ECO:0000313" key="6">
    <source>
        <dbReference type="EMBL" id="PRH40129.1"/>
    </source>
</evidence>
<dbReference type="GO" id="GO:0003677">
    <property type="term" value="F:DNA binding"/>
    <property type="evidence" value="ECO:0007669"/>
    <property type="project" value="UniProtKB-KW"/>
</dbReference>
<evidence type="ECO:0000256" key="2">
    <source>
        <dbReference type="ARBA" id="ARBA00010610"/>
    </source>
</evidence>
<reference evidence="6 7" key="1">
    <citation type="submission" date="2018-03" db="EMBL/GenBank/DDBJ databases">
        <authorList>
            <person name="Nguyen K."/>
            <person name="Fouts D."/>
            <person name="Sutton G."/>
        </authorList>
    </citation>
    <scope>NUCLEOTIDE SEQUENCE [LARGE SCALE GENOMIC DNA]</scope>
    <source>
        <strain evidence="6 7">AU3578</strain>
    </source>
</reference>
<protein>
    <submittedName>
        <fullName evidence="6">H-NS histone family protein</fullName>
    </submittedName>
</protein>
<keyword evidence="3" id="KW-0963">Cytoplasm</keyword>
<name>A0AA44Y2K6_BURVI</name>
<comment type="similarity">
    <text evidence="2">Belongs to the histone-like protein H-NS family.</text>
</comment>
<feature type="domain" description="DNA-binding protein H-NS-like C-terminal" evidence="5">
    <location>
        <begin position="63"/>
        <end position="102"/>
    </location>
</feature>
<dbReference type="Pfam" id="PF00816">
    <property type="entry name" value="Histone_HNS"/>
    <property type="match status" value="1"/>
</dbReference>
<organism evidence="6 7">
    <name type="scientific">Burkholderia vietnamiensis</name>
    <dbReference type="NCBI Taxonomy" id="60552"/>
    <lineage>
        <taxon>Bacteria</taxon>
        <taxon>Pseudomonadati</taxon>
        <taxon>Pseudomonadota</taxon>
        <taxon>Betaproteobacteria</taxon>
        <taxon>Burkholderiales</taxon>
        <taxon>Burkholderiaceae</taxon>
        <taxon>Burkholderia</taxon>
        <taxon>Burkholderia cepacia complex</taxon>
    </lineage>
</organism>
<evidence type="ECO:0000313" key="7">
    <source>
        <dbReference type="Proteomes" id="UP000237632"/>
    </source>
</evidence>